<evidence type="ECO:0000313" key="1">
    <source>
        <dbReference type="EMBL" id="CAD8060342.1"/>
    </source>
</evidence>
<dbReference type="EMBL" id="CAJJDN010000014">
    <property type="protein sequence ID" value="CAD8060342.1"/>
    <property type="molecule type" value="Genomic_DNA"/>
</dbReference>
<proteinExistence type="predicted"/>
<keyword evidence="2" id="KW-1185">Reference proteome</keyword>
<organism evidence="1 2">
    <name type="scientific">Paramecium sonneborni</name>
    <dbReference type="NCBI Taxonomy" id="65129"/>
    <lineage>
        <taxon>Eukaryota</taxon>
        <taxon>Sar</taxon>
        <taxon>Alveolata</taxon>
        <taxon>Ciliophora</taxon>
        <taxon>Intramacronucleata</taxon>
        <taxon>Oligohymenophorea</taxon>
        <taxon>Peniculida</taxon>
        <taxon>Parameciidae</taxon>
        <taxon>Paramecium</taxon>
    </lineage>
</organism>
<name>A0A8S1L462_9CILI</name>
<evidence type="ECO:0000313" key="2">
    <source>
        <dbReference type="Proteomes" id="UP000692954"/>
    </source>
</evidence>
<gene>
    <name evidence="1" type="ORF">PSON_ATCC_30995.1.T0140236</name>
</gene>
<comment type="caution">
    <text evidence="1">The sequence shown here is derived from an EMBL/GenBank/DDBJ whole genome shotgun (WGS) entry which is preliminary data.</text>
</comment>
<dbReference type="AlphaFoldDB" id="A0A8S1L462"/>
<protein>
    <submittedName>
        <fullName evidence="1">Uncharacterized protein</fullName>
    </submittedName>
</protein>
<sequence length="383" mass="45127">MLNKYFTFYKVYREKARLYQFIKNVYVEKIKQVEESLVYANDISYTILALENTKLLNNVNTKTIVEISKQIIHNCNISILGSAQIVVDLLKVLTQNLQANDFRLYREIYQFYKRHSQFFNQQQIEYIIGRVFVTLLLLLAKQVDFNDLIQIDEHISSLKYTQNFKFVKSDIYQIKKSEEWNIMIKEDSQQLNSAAILTHKNGIILRIQGISEKKPDIVILNIAPNQKVKELDVEKTINSMNQSEKEEEENFKQVFLYDLDPLIEKLTKKYKVQNEKNILTGFQQGFQVSYVMESLLYQFSQLRKYQKQPIFILGGLSLEDQIRLYVQTFSPAKITQELWLNQLLSNFSYIEKNGCILCNSQPGSQTFFQFLKTKAKKTLNLDK</sequence>
<accession>A0A8S1L462</accession>
<reference evidence="1" key="1">
    <citation type="submission" date="2021-01" db="EMBL/GenBank/DDBJ databases">
        <authorList>
            <consortium name="Genoscope - CEA"/>
            <person name="William W."/>
        </authorList>
    </citation>
    <scope>NUCLEOTIDE SEQUENCE</scope>
</reference>
<dbReference type="Proteomes" id="UP000692954">
    <property type="component" value="Unassembled WGS sequence"/>
</dbReference>